<dbReference type="EMBL" id="JAVREM010000021">
    <property type="protein sequence ID" value="MDT0320171.1"/>
    <property type="molecule type" value="Genomic_DNA"/>
</dbReference>
<keyword evidence="3" id="KW-1185">Reference proteome</keyword>
<accession>A0ABU2LRE7</accession>
<dbReference type="SUPFAM" id="SSF55729">
    <property type="entry name" value="Acyl-CoA N-acyltransferases (Nat)"/>
    <property type="match status" value="1"/>
</dbReference>
<dbReference type="PROSITE" id="PS51186">
    <property type="entry name" value="GNAT"/>
    <property type="match status" value="1"/>
</dbReference>
<dbReference type="PANTHER" id="PTHR43328:SF1">
    <property type="entry name" value="N-ACETYLTRANSFERASE DOMAIN-CONTAINING PROTEIN"/>
    <property type="match status" value="1"/>
</dbReference>
<dbReference type="InterPro" id="IPR000182">
    <property type="entry name" value="GNAT_dom"/>
</dbReference>
<evidence type="ECO:0000259" key="1">
    <source>
        <dbReference type="PROSITE" id="PS51186"/>
    </source>
</evidence>
<gene>
    <name evidence="2" type="ORF">RNC47_17700</name>
</gene>
<dbReference type="RefSeq" id="WP_311599900.1">
    <property type="nucleotide sequence ID" value="NZ_JAVREM010000021.1"/>
</dbReference>
<dbReference type="Proteomes" id="UP001183420">
    <property type="component" value="Unassembled WGS sequence"/>
</dbReference>
<sequence length="151" mass="17320">MSDDTVRLRDVEVADLEVFHAQEQDPEAARRSRFEPRERERFMTHWKERVLGDPDNLVQAVTVDGVLAGNLVAWTEGDGRRFIGYWLGREFWGRGIGTRALALFLERETTRPLYADPHEGNTASVRLLEKSGFRRAGTEDEHVVLVLDEGR</sequence>
<evidence type="ECO:0000313" key="2">
    <source>
        <dbReference type="EMBL" id="MDT0320171.1"/>
    </source>
</evidence>
<proteinExistence type="predicted"/>
<dbReference type="PANTHER" id="PTHR43328">
    <property type="entry name" value="ACETYLTRANSFERASE-RELATED"/>
    <property type="match status" value="1"/>
</dbReference>
<name>A0ABU2LRE7_9ACTN</name>
<dbReference type="InterPro" id="IPR016181">
    <property type="entry name" value="Acyl_CoA_acyltransferase"/>
</dbReference>
<dbReference type="Pfam" id="PF13302">
    <property type="entry name" value="Acetyltransf_3"/>
    <property type="match status" value="1"/>
</dbReference>
<dbReference type="Gene3D" id="3.40.630.30">
    <property type="match status" value="1"/>
</dbReference>
<protein>
    <submittedName>
        <fullName evidence="2">GNAT family N-acetyltransferase</fullName>
    </submittedName>
</protein>
<feature type="domain" description="N-acetyltransferase" evidence="1">
    <location>
        <begin position="6"/>
        <end position="151"/>
    </location>
</feature>
<comment type="caution">
    <text evidence="2">The sequence shown here is derived from an EMBL/GenBank/DDBJ whole genome shotgun (WGS) entry which is preliminary data.</text>
</comment>
<evidence type="ECO:0000313" key="3">
    <source>
        <dbReference type="Proteomes" id="UP001183420"/>
    </source>
</evidence>
<reference evidence="3" key="1">
    <citation type="submission" date="2023-07" db="EMBL/GenBank/DDBJ databases">
        <title>30 novel species of actinomycetes from the DSMZ collection.</title>
        <authorList>
            <person name="Nouioui I."/>
        </authorList>
    </citation>
    <scope>NUCLEOTIDE SEQUENCE [LARGE SCALE GENOMIC DNA]</scope>
    <source>
        <strain evidence="3">DSM 44918</strain>
    </source>
</reference>
<organism evidence="2 3">
    <name type="scientific">Streptomyces millisiae</name>
    <dbReference type="NCBI Taxonomy" id="3075542"/>
    <lineage>
        <taxon>Bacteria</taxon>
        <taxon>Bacillati</taxon>
        <taxon>Actinomycetota</taxon>
        <taxon>Actinomycetes</taxon>
        <taxon>Kitasatosporales</taxon>
        <taxon>Streptomycetaceae</taxon>
        <taxon>Streptomyces</taxon>
    </lineage>
</organism>